<dbReference type="InterPro" id="IPR008254">
    <property type="entry name" value="Flavodoxin/NO_synth"/>
</dbReference>
<dbReference type="OrthoDB" id="1856718at2759"/>
<evidence type="ECO:0000259" key="7">
    <source>
        <dbReference type="PROSITE" id="PS50902"/>
    </source>
</evidence>
<dbReference type="GeneID" id="20035561"/>
<dbReference type="SUPFAM" id="SSF52343">
    <property type="entry name" value="Ferredoxin reductase-like, C-terminal NADP-linked domain"/>
    <property type="match status" value="1"/>
</dbReference>
<evidence type="ECO:0000256" key="5">
    <source>
        <dbReference type="ARBA" id="ARBA00022857"/>
    </source>
</evidence>
<sequence>MEDADRRSQILLAYGSQYGTAYDCCRIILYELYRSFHMDFLCLNDVNLMSFHRYENVIIIVSTTGYGFYTHNMSKFWIAMHRAKVRFHEGTYFHLFGLGDSSYDNYNIVAKKLKKKLKSLNANVINYNLGNYQHPSMHFSNFTIWKNNVYRFLMRRYAPFELNEDVPLLYSIRKVPPLASVVDTHDEGEKKGKYNHSNAGGHYNHTTETEYIREIHPKGEQQIGRDSPKREEKHMEHTNNLHSGAPGIGDFHPDEHFCTLLKLSKFEILKNERCTDRSHFQDVRCIDLVAPPSLSFNVSSLLNVHPFLNEDKTKEVLKMLKIDYDEYVVVQQNYSEDKRSITDSLPINKRIKVLHLFMYFLDLSKMVAPFFFTYLSKRTTSEMHRKKFLQLANTDQIADYFSYIYQDKRSYYDILCDFYTYIQVDVTFLVNTLPNIQHRSYSIMNPMEYYNYVKMKFNPYHLYLHRVNPVFLSLLSFLKIHFYTKGNGGAGNIFAQYTAEMWTSRTLKFVNFMRNKLRNRRTNIIELLVSLYHVEINKNKKLVGLCSDYLVNSKEGSFIYAQIQDSLLWFNKNVLNLAYRIVYISTGSSFSSFVGVIRYRHDLHMKRKSTDRGGKEKEQNRLAAPVLKDFLFLGLRNRLHDFYFEDLLRAVTYFNYIFMAFSRDPNDNFAFLNEEVELNCAPSPISGGISGRVSGGMNGSTGHHCDDGYRGRCHPQIHYGHVKQLLSEKKKKIYVTDIVLAMQDCIYDLLTQPDTIFLVSGKSRPFAQNLIKAFGNIIKRKEPHRTEEHIHSFLRQKVDDFSIIVESWY</sequence>
<dbReference type="GO" id="GO:0005829">
    <property type="term" value="C:cytosol"/>
    <property type="evidence" value="ECO:0007669"/>
    <property type="project" value="TreeGrafter"/>
</dbReference>
<dbReference type="Proteomes" id="UP000030640">
    <property type="component" value="Unassembled WGS sequence"/>
</dbReference>
<dbReference type="PANTHER" id="PTHR19384">
    <property type="entry name" value="NITRIC OXIDE SYNTHASE-RELATED"/>
    <property type="match status" value="1"/>
</dbReference>
<evidence type="ECO:0000313" key="9">
    <source>
        <dbReference type="Proteomes" id="UP000030640"/>
    </source>
</evidence>
<dbReference type="EMBL" id="KI965460">
    <property type="protein sequence ID" value="EUD69424.1"/>
    <property type="molecule type" value="Genomic_DNA"/>
</dbReference>
<dbReference type="PROSITE" id="PS50902">
    <property type="entry name" value="FLAVODOXIN_LIKE"/>
    <property type="match status" value="1"/>
</dbReference>
<comment type="cofactor">
    <cofactor evidence="1">
        <name>FMN</name>
        <dbReference type="ChEBI" id="CHEBI:58210"/>
    </cofactor>
</comment>
<keyword evidence="5" id="KW-0521">NADP</keyword>
<accession>W7AKT0</accession>
<name>W7AKT0_9APIC</name>
<evidence type="ECO:0000256" key="1">
    <source>
        <dbReference type="ARBA" id="ARBA00001917"/>
    </source>
</evidence>
<evidence type="ECO:0000313" key="8">
    <source>
        <dbReference type="EMBL" id="EUD69424.1"/>
    </source>
</evidence>
<dbReference type="AlphaFoldDB" id="W7AKT0"/>
<dbReference type="Pfam" id="PF00258">
    <property type="entry name" value="Flavodoxin_1"/>
    <property type="match status" value="1"/>
</dbReference>
<dbReference type="InterPro" id="IPR039261">
    <property type="entry name" value="FNR_nucleotide-bd"/>
</dbReference>
<keyword evidence="4" id="KW-0274">FAD</keyword>
<evidence type="ECO:0000256" key="2">
    <source>
        <dbReference type="ARBA" id="ARBA00001974"/>
    </source>
</evidence>
<proteinExistence type="predicted"/>
<evidence type="ECO:0000256" key="6">
    <source>
        <dbReference type="ARBA" id="ARBA00023002"/>
    </source>
</evidence>
<dbReference type="SUPFAM" id="SSF63380">
    <property type="entry name" value="Riboflavin synthase domain-like"/>
    <property type="match status" value="1"/>
</dbReference>
<keyword evidence="6" id="KW-0560">Oxidoreductase</keyword>
<dbReference type="VEuPathDB" id="PlasmoDB:C922_00287"/>
<feature type="domain" description="Flavodoxin-like" evidence="7">
    <location>
        <begin position="10"/>
        <end position="150"/>
    </location>
</feature>
<dbReference type="Gene3D" id="3.40.50.360">
    <property type="match status" value="1"/>
</dbReference>
<dbReference type="RefSeq" id="XP_008814126.1">
    <property type="nucleotide sequence ID" value="XM_008815904.1"/>
</dbReference>
<evidence type="ECO:0000256" key="3">
    <source>
        <dbReference type="ARBA" id="ARBA00022630"/>
    </source>
</evidence>
<dbReference type="Gene3D" id="1.20.990.10">
    <property type="entry name" value="NADPH-cytochrome p450 Reductase, Chain A, domain 3"/>
    <property type="match status" value="1"/>
</dbReference>
<dbReference type="InterPro" id="IPR029039">
    <property type="entry name" value="Flavoprotein-like_sf"/>
</dbReference>
<dbReference type="Gene3D" id="3.40.50.80">
    <property type="entry name" value="Nucleotide-binding domain of ferredoxin-NADP reductase (FNR) module"/>
    <property type="match status" value="1"/>
</dbReference>
<dbReference type="InterPro" id="IPR023173">
    <property type="entry name" value="NADPH_Cyt_P450_Rdtase_alpha"/>
</dbReference>
<keyword evidence="9" id="KW-1185">Reference proteome</keyword>
<comment type="cofactor">
    <cofactor evidence="2">
        <name>FAD</name>
        <dbReference type="ChEBI" id="CHEBI:57692"/>
    </cofactor>
</comment>
<organism evidence="8 9">
    <name type="scientific">Plasmodium inui San Antonio 1</name>
    <dbReference type="NCBI Taxonomy" id="1237626"/>
    <lineage>
        <taxon>Eukaryota</taxon>
        <taxon>Sar</taxon>
        <taxon>Alveolata</taxon>
        <taxon>Apicomplexa</taxon>
        <taxon>Aconoidasida</taxon>
        <taxon>Haemosporida</taxon>
        <taxon>Plasmodiidae</taxon>
        <taxon>Plasmodium</taxon>
        <taxon>Plasmodium (Plasmodium)</taxon>
    </lineage>
</organism>
<evidence type="ECO:0000256" key="4">
    <source>
        <dbReference type="ARBA" id="ARBA00022827"/>
    </source>
</evidence>
<dbReference type="InterPro" id="IPR003097">
    <property type="entry name" value="CysJ-like_FAD-binding"/>
</dbReference>
<gene>
    <name evidence="8" type="ORF">C922_00287</name>
</gene>
<dbReference type="GO" id="GO:0010181">
    <property type="term" value="F:FMN binding"/>
    <property type="evidence" value="ECO:0007669"/>
    <property type="project" value="InterPro"/>
</dbReference>
<keyword evidence="3" id="KW-0285">Flavoprotein</keyword>
<dbReference type="SUPFAM" id="SSF52218">
    <property type="entry name" value="Flavoproteins"/>
    <property type="match status" value="1"/>
</dbReference>
<reference evidence="8 9" key="1">
    <citation type="submission" date="2013-02" db="EMBL/GenBank/DDBJ databases">
        <title>The Genome Sequence of Plasmodium inui San Antonio 1.</title>
        <authorList>
            <consortium name="The Broad Institute Genome Sequencing Platform"/>
            <consortium name="The Broad Institute Genome Sequencing Center for Infectious Disease"/>
            <person name="Neafsey D."/>
            <person name="Cheeseman I."/>
            <person name="Volkman S."/>
            <person name="Adams J."/>
            <person name="Walker B."/>
            <person name="Young S.K."/>
            <person name="Zeng Q."/>
            <person name="Gargeya S."/>
            <person name="Fitzgerald M."/>
            <person name="Haas B."/>
            <person name="Abouelleil A."/>
            <person name="Alvarado L."/>
            <person name="Arachchi H.M."/>
            <person name="Berlin A.M."/>
            <person name="Chapman S.B."/>
            <person name="Dewar J."/>
            <person name="Goldberg J."/>
            <person name="Griggs A."/>
            <person name="Gujja S."/>
            <person name="Hansen M."/>
            <person name="Howarth C."/>
            <person name="Imamovic A."/>
            <person name="Larimer J."/>
            <person name="McCowan C."/>
            <person name="Murphy C."/>
            <person name="Neiman D."/>
            <person name="Pearson M."/>
            <person name="Priest M."/>
            <person name="Roberts A."/>
            <person name="Saif S."/>
            <person name="Shea T."/>
            <person name="Sisk P."/>
            <person name="Sykes S."/>
            <person name="Wortman J."/>
            <person name="Nusbaum C."/>
            <person name="Birren B."/>
        </authorList>
    </citation>
    <scope>NUCLEOTIDE SEQUENCE [LARGE SCALE GENOMIC DNA]</scope>
    <source>
        <strain evidence="8 9">San Antonio 1</strain>
    </source>
</reference>
<dbReference type="GO" id="GO:0050660">
    <property type="term" value="F:flavin adenine dinucleotide binding"/>
    <property type="evidence" value="ECO:0007669"/>
    <property type="project" value="TreeGrafter"/>
</dbReference>
<protein>
    <recommendedName>
        <fullName evidence="7">Flavodoxin-like domain-containing protein</fullName>
    </recommendedName>
</protein>
<dbReference type="GO" id="GO:0016491">
    <property type="term" value="F:oxidoreductase activity"/>
    <property type="evidence" value="ECO:0007669"/>
    <property type="project" value="UniProtKB-KW"/>
</dbReference>
<dbReference type="Pfam" id="PF00667">
    <property type="entry name" value="FAD_binding_1"/>
    <property type="match status" value="1"/>
</dbReference>
<dbReference type="PANTHER" id="PTHR19384:SF10">
    <property type="entry name" value="NADPH-DEPENDENT DIFLAVIN OXIDOREDUCTASE 1"/>
    <property type="match status" value="1"/>
</dbReference>
<dbReference type="InterPro" id="IPR017938">
    <property type="entry name" value="Riboflavin_synthase-like_b-brl"/>
</dbReference>